<sequence>MFLQFTVSNFLSIKDKVTFSMLDNLREEDKNSFTIRDYKLLKTSVIYGANASGKTNILTAMSVMRTLILNKYKIIQSTDTLPYTPFRLNTITKESSTSFEMVFFIDEKKYRYGFELDSATIYSEWLFEDEKGKEAKLFYRDIDEEDYVNNKKFKEGYVYFDKLNKKIDIAQNQLFLWVCDRLANATISKSILQWFTNFNLIDGTDSNGYMNFTLRKMEDKDFKKEIVNLVKTADIGIENIDLQEQDILNSSIVSMNFSDILKERMKQNGMLKNISINTFHKVFDDENNFIELETFELEKDESFGTKKFFQISAPVIDTLKNGKILLIDELDSSLHPILTKHLIKLFNDEKINKNNAQLIFTTHDTNLLKPTMFKREQIWFAQKDKYGSTNLYSMLEIKGVRANDDFEKHYIQGKYGAVPYIGDFEF</sequence>
<evidence type="ECO:0000313" key="5">
    <source>
        <dbReference type="EMBL" id="WNP39736.1"/>
    </source>
</evidence>
<protein>
    <submittedName>
        <fullName evidence="2">ATP-binding protein</fullName>
    </submittedName>
</protein>
<dbReference type="EMBL" id="CP134853">
    <property type="protein sequence ID" value="WNL27711.1"/>
    <property type="molecule type" value="Genomic_DNA"/>
</dbReference>
<evidence type="ECO:0000259" key="1">
    <source>
        <dbReference type="Pfam" id="PF13304"/>
    </source>
</evidence>
<evidence type="ECO:0000313" key="2">
    <source>
        <dbReference type="EMBL" id="WNL27711.1"/>
    </source>
</evidence>
<proteinExistence type="predicted"/>
<dbReference type="EMBL" id="CP134855">
    <property type="protein sequence ID" value="WNL31494.1"/>
    <property type="molecule type" value="Genomic_DNA"/>
</dbReference>
<dbReference type="GO" id="GO:0005524">
    <property type="term" value="F:ATP binding"/>
    <property type="evidence" value="ECO:0007669"/>
    <property type="project" value="UniProtKB-KW"/>
</dbReference>
<dbReference type="EMBL" id="CP135131">
    <property type="protein sequence ID" value="WNP39736.1"/>
    <property type="molecule type" value="Genomic_DNA"/>
</dbReference>
<keyword evidence="2" id="KW-0067">ATP-binding</keyword>
<dbReference type="GO" id="GO:0016887">
    <property type="term" value="F:ATP hydrolysis activity"/>
    <property type="evidence" value="ECO:0007669"/>
    <property type="project" value="InterPro"/>
</dbReference>
<dbReference type="Pfam" id="PF13304">
    <property type="entry name" value="AAA_21"/>
    <property type="match status" value="1"/>
</dbReference>
<dbReference type="PANTHER" id="PTHR40396">
    <property type="entry name" value="ATPASE-LIKE PROTEIN"/>
    <property type="match status" value="1"/>
</dbReference>
<dbReference type="EMBL" id="CP135130">
    <property type="protein sequence ID" value="WNP37644.1"/>
    <property type="molecule type" value="Genomic_DNA"/>
</dbReference>
<dbReference type="CDD" id="cd00267">
    <property type="entry name" value="ABC_ATPase"/>
    <property type="match status" value="1"/>
</dbReference>
<reference evidence="2" key="1">
    <citation type="submission" date="2023-09" db="EMBL/GenBank/DDBJ databases">
        <title>Arcobacter tbilisiensis sp. nov. isolated from chicken meat in Tbilisi, Georgia.</title>
        <authorList>
            <person name="Matthias R."/>
            <person name="Zautner A.E."/>
        </authorList>
    </citation>
    <scope>NUCLEOTIDE SEQUENCE</scope>
    <source>
        <strain evidence="4">LEO 101</strain>
        <strain evidence="2">LEO 49</strain>
        <strain evidence="5">LEO 50</strain>
        <strain evidence="3">LEO 53</strain>
    </source>
</reference>
<dbReference type="AlphaFoldDB" id="A0AA96DFW9"/>
<dbReference type="Gene3D" id="3.40.50.300">
    <property type="entry name" value="P-loop containing nucleotide triphosphate hydrolases"/>
    <property type="match status" value="1"/>
</dbReference>
<accession>A0AA96DFW9</accession>
<dbReference type="PANTHER" id="PTHR40396:SF1">
    <property type="entry name" value="ATPASE AAA-TYPE CORE DOMAIN-CONTAINING PROTEIN"/>
    <property type="match status" value="1"/>
</dbReference>
<dbReference type="InterPro" id="IPR003959">
    <property type="entry name" value="ATPase_AAA_core"/>
</dbReference>
<gene>
    <name evidence="4" type="ORF">RJG58_08355</name>
    <name evidence="5" type="ORF">RMP69_08355</name>
    <name evidence="2" type="ORF">RMQ65_10560</name>
    <name evidence="3" type="ORF">RMQ67_08355</name>
</gene>
<dbReference type="SUPFAM" id="SSF52540">
    <property type="entry name" value="P-loop containing nucleoside triphosphate hydrolases"/>
    <property type="match status" value="1"/>
</dbReference>
<evidence type="ECO:0000313" key="3">
    <source>
        <dbReference type="EMBL" id="WNL31494.1"/>
    </source>
</evidence>
<feature type="domain" description="ATPase AAA-type core" evidence="1">
    <location>
        <begin position="45"/>
        <end position="368"/>
    </location>
</feature>
<dbReference type="InterPro" id="IPR027417">
    <property type="entry name" value="P-loop_NTPase"/>
</dbReference>
<name>A0AA96DFW9_9BACT</name>
<evidence type="ECO:0000313" key="4">
    <source>
        <dbReference type="EMBL" id="WNP37644.1"/>
    </source>
</evidence>
<keyword evidence="2" id="KW-0547">Nucleotide-binding</keyword>
<organism evidence="2">
    <name type="scientific">Arcobacter sp. AZ-2023</name>
    <dbReference type="NCBI Taxonomy" id="3074453"/>
    <lineage>
        <taxon>Bacteria</taxon>
        <taxon>Pseudomonadati</taxon>
        <taxon>Campylobacterota</taxon>
        <taxon>Epsilonproteobacteria</taxon>
        <taxon>Campylobacterales</taxon>
        <taxon>Arcobacteraceae</taxon>
        <taxon>Arcobacter</taxon>
    </lineage>
</organism>